<comment type="caution">
    <text evidence="7">The sequence shown here is derived from an EMBL/GenBank/DDBJ whole genome shotgun (WGS) entry which is preliminary data.</text>
</comment>
<dbReference type="Gene3D" id="3.40.462.20">
    <property type="match status" value="1"/>
</dbReference>
<organism evidence="7 8">
    <name type="scientific">Deinococcus yavapaiensis KR-236</name>
    <dbReference type="NCBI Taxonomy" id="694435"/>
    <lineage>
        <taxon>Bacteria</taxon>
        <taxon>Thermotogati</taxon>
        <taxon>Deinococcota</taxon>
        <taxon>Deinococci</taxon>
        <taxon>Deinococcales</taxon>
        <taxon>Deinococcaceae</taxon>
        <taxon>Deinococcus</taxon>
    </lineage>
</organism>
<evidence type="ECO:0000256" key="2">
    <source>
        <dbReference type="ARBA" id="ARBA00005466"/>
    </source>
</evidence>
<evidence type="ECO:0000313" key="8">
    <source>
        <dbReference type="Proteomes" id="UP000248326"/>
    </source>
</evidence>
<sequence length="483" mass="51942">MMRTNEAAPISTPTFPTFEEVSTLRVALEGEVVTPSDATYDELRAVWNADAADRPALIVRPRSAVDVSRAVRFARARGLRLTVRGGGHSPAGFSTLEGGLVIDTRLMKSIVVNPATRRVRLESGLTWGEVARFLQPYDLAITAGDVPSVGVAGLTQGGGVGWFVRKHGLAVDRLRAVELVTATGEILRATDTENRELFWGVRGGGANFGVITALEFEAHPGGLVTGGVIAFDGTNARHLFGEYARLAKTAPDDLSTQGILMAAPPLPFLPAEMIGKPLFIVALCHSGDVAEGERLVQAFRAMGQPLFDMTGVVPYAELVNSPLYVQAGELGMRHFVRSHFVKAVDDAFLDSLVNATTNVFNPGTVVQLRVLGGEIARIPTSSTAFSHREAQGLLMIEHLCPLDVPAAAATEALAATEAVWNALLPFSQGLYANFLGRGEEARAKLAFRAEIYDRLARLKDRLDPDNVFSRNANVKPLSPAWLR</sequence>
<evidence type="ECO:0000256" key="3">
    <source>
        <dbReference type="ARBA" id="ARBA00022630"/>
    </source>
</evidence>
<dbReference type="Proteomes" id="UP000248326">
    <property type="component" value="Unassembled WGS sequence"/>
</dbReference>
<protein>
    <submittedName>
        <fullName evidence="7">FAD/FMN-containing dehydrogenase</fullName>
    </submittedName>
</protein>
<evidence type="ECO:0000256" key="5">
    <source>
        <dbReference type="ARBA" id="ARBA00023002"/>
    </source>
</evidence>
<dbReference type="InterPro" id="IPR016167">
    <property type="entry name" value="FAD-bd_PCMH_sub1"/>
</dbReference>
<dbReference type="InterPro" id="IPR036318">
    <property type="entry name" value="FAD-bd_PCMH-like_sf"/>
</dbReference>
<reference evidence="7 8" key="1">
    <citation type="submission" date="2018-06" db="EMBL/GenBank/DDBJ databases">
        <title>Genomic Encyclopedia of Type Strains, Phase IV (KMG-IV): sequencing the most valuable type-strain genomes for metagenomic binning, comparative biology and taxonomic classification.</title>
        <authorList>
            <person name="Goeker M."/>
        </authorList>
    </citation>
    <scope>NUCLEOTIDE SEQUENCE [LARGE SCALE GENOMIC DNA]</scope>
    <source>
        <strain evidence="7 8">DSM 18048</strain>
    </source>
</reference>
<dbReference type="PROSITE" id="PS51387">
    <property type="entry name" value="FAD_PCMH"/>
    <property type="match status" value="1"/>
</dbReference>
<dbReference type="InterPro" id="IPR012951">
    <property type="entry name" value="BBE"/>
</dbReference>
<dbReference type="Gene3D" id="3.30.465.10">
    <property type="match status" value="1"/>
</dbReference>
<evidence type="ECO:0000256" key="4">
    <source>
        <dbReference type="ARBA" id="ARBA00022827"/>
    </source>
</evidence>
<name>A0A318S8T4_9DEIO</name>
<evidence type="ECO:0000256" key="1">
    <source>
        <dbReference type="ARBA" id="ARBA00001974"/>
    </source>
</evidence>
<dbReference type="Pfam" id="PF08031">
    <property type="entry name" value="BBE"/>
    <property type="match status" value="1"/>
</dbReference>
<keyword evidence="3" id="KW-0285">Flavoprotein</keyword>
<dbReference type="PANTHER" id="PTHR42973:SF39">
    <property type="entry name" value="FAD-BINDING PCMH-TYPE DOMAIN-CONTAINING PROTEIN"/>
    <property type="match status" value="1"/>
</dbReference>
<keyword evidence="4" id="KW-0274">FAD</keyword>
<dbReference type="GO" id="GO:0016491">
    <property type="term" value="F:oxidoreductase activity"/>
    <property type="evidence" value="ECO:0007669"/>
    <property type="project" value="UniProtKB-KW"/>
</dbReference>
<dbReference type="GO" id="GO:0071949">
    <property type="term" value="F:FAD binding"/>
    <property type="evidence" value="ECO:0007669"/>
    <property type="project" value="InterPro"/>
</dbReference>
<dbReference type="EMBL" id="QJSX01000003">
    <property type="protein sequence ID" value="PYE55446.1"/>
    <property type="molecule type" value="Genomic_DNA"/>
</dbReference>
<dbReference type="Pfam" id="PF01565">
    <property type="entry name" value="FAD_binding_4"/>
    <property type="match status" value="1"/>
</dbReference>
<dbReference type="InterPro" id="IPR016166">
    <property type="entry name" value="FAD-bd_PCMH"/>
</dbReference>
<dbReference type="PROSITE" id="PS00862">
    <property type="entry name" value="OX2_COVAL_FAD"/>
    <property type="match status" value="1"/>
</dbReference>
<dbReference type="SUPFAM" id="SSF56176">
    <property type="entry name" value="FAD-binding/transporter-associated domain-like"/>
    <property type="match status" value="1"/>
</dbReference>
<dbReference type="InterPro" id="IPR050416">
    <property type="entry name" value="FAD-linked_Oxidoreductase"/>
</dbReference>
<dbReference type="AlphaFoldDB" id="A0A318S8T4"/>
<accession>A0A318S8T4</accession>
<evidence type="ECO:0000259" key="6">
    <source>
        <dbReference type="PROSITE" id="PS51387"/>
    </source>
</evidence>
<proteinExistence type="inferred from homology"/>
<dbReference type="InterPro" id="IPR006093">
    <property type="entry name" value="Oxy_OxRdtase_FAD_BS"/>
</dbReference>
<keyword evidence="8" id="KW-1185">Reference proteome</keyword>
<keyword evidence="5" id="KW-0560">Oxidoreductase</keyword>
<dbReference type="PANTHER" id="PTHR42973">
    <property type="entry name" value="BINDING OXIDOREDUCTASE, PUTATIVE (AFU_ORTHOLOGUE AFUA_1G17690)-RELATED"/>
    <property type="match status" value="1"/>
</dbReference>
<dbReference type="InterPro" id="IPR016169">
    <property type="entry name" value="FAD-bd_PCMH_sub2"/>
</dbReference>
<dbReference type="InterPro" id="IPR006094">
    <property type="entry name" value="Oxid_FAD_bind_N"/>
</dbReference>
<comment type="similarity">
    <text evidence="2">Belongs to the oxygen-dependent FAD-linked oxidoreductase family.</text>
</comment>
<dbReference type="RefSeq" id="WP_170130900.1">
    <property type="nucleotide sequence ID" value="NZ_QJSX01000003.1"/>
</dbReference>
<gene>
    <name evidence="7" type="ORF">DES52_103279</name>
</gene>
<evidence type="ECO:0000313" key="7">
    <source>
        <dbReference type="EMBL" id="PYE55446.1"/>
    </source>
</evidence>
<dbReference type="Gene3D" id="3.30.43.10">
    <property type="entry name" value="Uridine Diphospho-n-acetylenolpyruvylglucosamine Reductase, domain 2"/>
    <property type="match status" value="1"/>
</dbReference>
<feature type="domain" description="FAD-binding PCMH-type" evidence="6">
    <location>
        <begin position="51"/>
        <end position="221"/>
    </location>
</feature>
<comment type="cofactor">
    <cofactor evidence="1">
        <name>FAD</name>
        <dbReference type="ChEBI" id="CHEBI:57692"/>
    </cofactor>
</comment>